<dbReference type="EMBL" id="OW240916">
    <property type="protein sequence ID" value="CAH2295715.1"/>
    <property type="molecule type" value="Genomic_DNA"/>
</dbReference>
<name>A0AAD1WAC5_PELCU</name>
<keyword evidence="1" id="KW-0175">Coiled coil</keyword>
<dbReference type="Gene3D" id="3.30.250.20">
    <property type="entry name" value="L1 transposable element, C-terminal domain"/>
    <property type="match status" value="1"/>
</dbReference>
<accession>A0AAD1WAC5</accession>
<dbReference type="Proteomes" id="UP001295444">
    <property type="component" value="Chromosome 05"/>
</dbReference>
<proteinExistence type="predicted"/>
<sequence length="334" mass="37731">MWPKMKKYWADKPPTTADIGDLLWRPQSSTRPVMAPLSDGPSCSFSEMSLPDLRELESLTRRKQAAKLSDRKSGAPVTEATIKTLLDELRRNIATDISAFREEISGVSALLHDMEQELSTLKSEQAQKQHRMAAMEEQRWWKNVKVSNLPDTVPTAEIPHLIQRLLTQLISAKQMTLDSCYRLTAPLASTTGVHRDVIICFHNGPDNQAFMTTIRNKLPYTFEDDQLTFFPDLSRATLDWRRSLRPLTSELTKHKVPYRWGAPRSLLIPHESRTLKVLEDTEIPSTLLKIRLSDTSEGSLKPALATQLSAWDPLRVRPFVPSALRGSPATTAVP</sequence>
<evidence type="ECO:0000313" key="2">
    <source>
        <dbReference type="EMBL" id="CAH2295715.1"/>
    </source>
</evidence>
<reference evidence="2" key="1">
    <citation type="submission" date="2022-03" db="EMBL/GenBank/DDBJ databases">
        <authorList>
            <person name="Alioto T."/>
            <person name="Alioto T."/>
            <person name="Gomez Garrido J."/>
        </authorList>
    </citation>
    <scope>NUCLEOTIDE SEQUENCE</scope>
</reference>
<evidence type="ECO:0000313" key="3">
    <source>
        <dbReference type="Proteomes" id="UP001295444"/>
    </source>
</evidence>
<organism evidence="2 3">
    <name type="scientific">Pelobates cultripes</name>
    <name type="common">Western spadefoot toad</name>
    <dbReference type="NCBI Taxonomy" id="61616"/>
    <lineage>
        <taxon>Eukaryota</taxon>
        <taxon>Metazoa</taxon>
        <taxon>Chordata</taxon>
        <taxon>Craniata</taxon>
        <taxon>Vertebrata</taxon>
        <taxon>Euteleostomi</taxon>
        <taxon>Amphibia</taxon>
        <taxon>Batrachia</taxon>
        <taxon>Anura</taxon>
        <taxon>Pelobatoidea</taxon>
        <taxon>Pelobatidae</taxon>
        <taxon>Pelobates</taxon>
    </lineage>
</organism>
<dbReference type="AlphaFoldDB" id="A0AAD1WAC5"/>
<gene>
    <name evidence="2" type="ORF">PECUL_23A042150</name>
</gene>
<dbReference type="InterPro" id="IPR042566">
    <property type="entry name" value="L1_C"/>
</dbReference>
<feature type="coiled-coil region" evidence="1">
    <location>
        <begin position="111"/>
        <end position="138"/>
    </location>
</feature>
<protein>
    <submittedName>
        <fullName evidence="2">Uncharacterized protein</fullName>
    </submittedName>
</protein>
<evidence type="ECO:0000256" key="1">
    <source>
        <dbReference type="SAM" id="Coils"/>
    </source>
</evidence>
<keyword evidence="3" id="KW-1185">Reference proteome</keyword>